<feature type="domain" description="Methyltransferase FkbM" evidence="1">
    <location>
        <begin position="42"/>
        <end position="217"/>
    </location>
</feature>
<keyword evidence="2" id="KW-0489">Methyltransferase</keyword>
<dbReference type="GO" id="GO:0032259">
    <property type="term" value="P:methylation"/>
    <property type="evidence" value="ECO:0007669"/>
    <property type="project" value="UniProtKB-KW"/>
</dbReference>
<dbReference type="SUPFAM" id="SSF53335">
    <property type="entry name" value="S-adenosyl-L-methionine-dependent methyltransferases"/>
    <property type="match status" value="1"/>
</dbReference>
<dbReference type="Pfam" id="PF05050">
    <property type="entry name" value="Methyltransf_21"/>
    <property type="match status" value="1"/>
</dbReference>
<accession>A0A2N8TTY8</accession>
<dbReference type="GO" id="GO:0008168">
    <property type="term" value="F:methyltransferase activity"/>
    <property type="evidence" value="ECO:0007669"/>
    <property type="project" value="UniProtKB-KW"/>
</dbReference>
<organism evidence="2 3">
    <name type="scientific">Streptomyces cahuitamycinicus</name>
    <dbReference type="NCBI Taxonomy" id="2070367"/>
    <lineage>
        <taxon>Bacteria</taxon>
        <taxon>Bacillati</taxon>
        <taxon>Actinomycetota</taxon>
        <taxon>Actinomycetes</taxon>
        <taxon>Kitasatosporales</taxon>
        <taxon>Streptomycetaceae</taxon>
        <taxon>Streptomyces</taxon>
    </lineage>
</organism>
<dbReference type="RefSeq" id="WP_102908536.1">
    <property type="nucleotide sequence ID" value="NZ_POUC01000046.1"/>
</dbReference>
<dbReference type="PANTHER" id="PTHR34203:SF15">
    <property type="entry name" value="SLL1173 PROTEIN"/>
    <property type="match status" value="1"/>
</dbReference>
<dbReference type="InterPro" id="IPR052514">
    <property type="entry name" value="SAM-dependent_MTase"/>
</dbReference>
<dbReference type="NCBIfam" id="TIGR01444">
    <property type="entry name" value="fkbM_fam"/>
    <property type="match status" value="1"/>
</dbReference>
<evidence type="ECO:0000313" key="3">
    <source>
        <dbReference type="Proteomes" id="UP000235943"/>
    </source>
</evidence>
<reference evidence="2 3" key="1">
    <citation type="submission" date="2018-01" db="EMBL/GenBank/DDBJ databases">
        <title>Draft genome sequence of Streptomyces sp. 13K301.</title>
        <authorList>
            <person name="Sahin N."/>
            <person name="Saygin H."/>
            <person name="Ay H."/>
        </authorList>
    </citation>
    <scope>NUCLEOTIDE SEQUENCE [LARGE SCALE GENOMIC DNA]</scope>
    <source>
        <strain evidence="2 3">13K301</strain>
    </source>
</reference>
<protein>
    <submittedName>
        <fullName evidence="2">FkbM family methyltransferase</fullName>
    </submittedName>
</protein>
<sequence length="243" mass="26682">MRARRTAAVGATLRWSAHRFPFVEDEVAGLRAFVPAGSVCVDAGAEYGLYTWVLAALAGPSGRVHSVEPLPGPCRWLQVTARLLGARNVTVHRAALGDRCGRGRLSLPVRRGLPVHGRAYLTEGAHGPGPNAEFRASRTVVAPVRTLDQLARESGLERLAFVKADVEGTELAVLKGGSATLRRHRPTLLLEIERRHLAKYGVHPADVLRHLRGFGYQAHRRRHGHWVPVSHVTDDCRNYLFTA</sequence>
<evidence type="ECO:0000313" key="2">
    <source>
        <dbReference type="EMBL" id="PNG22482.1"/>
    </source>
</evidence>
<keyword evidence="2" id="KW-0808">Transferase</keyword>
<proteinExistence type="predicted"/>
<keyword evidence="3" id="KW-1185">Reference proteome</keyword>
<dbReference type="EMBL" id="POUC01000046">
    <property type="protein sequence ID" value="PNG22482.1"/>
    <property type="molecule type" value="Genomic_DNA"/>
</dbReference>
<dbReference type="OrthoDB" id="4703964at2"/>
<evidence type="ECO:0000259" key="1">
    <source>
        <dbReference type="Pfam" id="PF05050"/>
    </source>
</evidence>
<dbReference type="Proteomes" id="UP000235943">
    <property type="component" value="Unassembled WGS sequence"/>
</dbReference>
<gene>
    <name evidence="2" type="ORF">C1J00_09170</name>
</gene>
<dbReference type="Gene3D" id="3.40.50.150">
    <property type="entry name" value="Vaccinia Virus protein VP39"/>
    <property type="match status" value="1"/>
</dbReference>
<dbReference type="InterPro" id="IPR029063">
    <property type="entry name" value="SAM-dependent_MTases_sf"/>
</dbReference>
<comment type="caution">
    <text evidence="2">The sequence shown here is derived from an EMBL/GenBank/DDBJ whole genome shotgun (WGS) entry which is preliminary data.</text>
</comment>
<name>A0A2N8TTY8_9ACTN</name>
<dbReference type="InterPro" id="IPR006342">
    <property type="entry name" value="FkbM_mtfrase"/>
</dbReference>
<dbReference type="AlphaFoldDB" id="A0A2N8TTY8"/>
<dbReference type="PANTHER" id="PTHR34203">
    <property type="entry name" value="METHYLTRANSFERASE, FKBM FAMILY PROTEIN"/>
    <property type="match status" value="1"/>
</dbReference>